<protein>
    <recommendedName>
        <fullName evidence="3">Phage tail protein</fullName>
    </recommendedName>
</protein>
<proteinExistence type="predicted"/>
<dbReference type="eggNOG" id="COG5437">
    <property type="taxonomic scope" value="Bacteria"/>
</dbReference>
<accession>A0A073INS9</accession>
<dbReference type="InterPro" id="IPR011855">
    <property type="entry name" value="Phgtail_TP901_1"/>
</dbReference>
<dbReference type="RefSeq" id="WP_037978744.1">
    <property type="nucleotide sequence ID" value="NZ_JMKI01000060.1"/>
</dbReference>
<keyword evidence="2" id="KW-1185">Reference proteome</keyword>
<organism evidence="1 2">
    <name type="scientific">Synergistes jonesii</name>
    <dbReference type="NCBI Taxonomy" id="2754"/>
    <lineage>
        <taxon>Bacteria</taxon>
        <taxon>Thermotogati</taxon>
        <taxon>Synergistota</taxon>
        <taxon>Synergistia</taxon>
        <taxon>Synergistales</taxon>
        <taxon>Synergistaceae</taxon>
        <taxon>Synergistes</taxon>
    </lineage>
</organism>
<dbReference type="Proteomes" id="UP000027665">
    <property type="component" value="Unassembled WGS sequence"/>
</dbReference>
<dbReference type="EMBL" id="JMKI01000060">
    <property type="protein sequence ID" value="KEJ91141.1"/>
    <property type="molecule type" value="Genomic_DNA"/>
</dbReference>
<gene>
    <name evidence="1" type="ORF">EH55_13270</name>
</gene>
<evidence type="ECO:0008006" key="3">
    <source>
        <dbReference type="Google" id="ProtNLM"/>
    </source>
</evidence>
<dbReference type="Pfam" id="PF06199">
    <property type="entry name" value="Phage_tail_2"/>
    <property type="match status" value="1"/>
</dbReference>
<dbReference type="STRING" id="2754.EH55_13270"/>
<evidence type="ECO:0000313" key="1">
    <source>
        <dbReference type="EMBL" id="KEJ91141.1"/>
    </source>
</evidence>
<dbReference type="GeneID" id="90984740"/>
<dbReference type="NCBIfam" id="NF047353">
    <property type="entry name" value="tube_lmo2291"/>
    <property type="match status" value="1"/>
</dbReference>
<evidence type="ECO:0000313" key="2">
    <source>
        <dbReference type="Proteomes" id="UP000027665"/>
    </source>
</evidence>
<reference evidence="1 2" key="1">
    <citation type="submission" date="2014-04" db="EMBL/GenBank/DDBJ databases">
        <title>Draft Genome Sequence of Synergistes jonesii.</title>
        <authorList>
            <person name="Coil D.A."/>
            <person name="Eisen J.A."/>
            <person name="Holland-Moritz H.E."/>
        </authorList>
    </citation>
    <scope>NUCLEOTIDE SEQUENCE [LARGE SCALE GENOMIC DNA]</scope>
    <source>
        <strain evidence="1 2">78-1</strain>
    </source>
</reference>
<comment type="caution">
    <text evidence="1">The sequence shown here is derived from an EMBL/GenBank/DDBJ whole genome shotgun (WGS) entry which is preliminary data.</text>
</comment>
<sequence>MKMPERDINRPMQGKDFLVEVYIPGVLGKWCVFGGQRDGSLDVEADVVDMTEARSDGWGYARVAARSWKMDIDTLFMLTDEARDYIRVAAAMGTPVYLRIRDSIGAMRTGRGIITDTSEDWAHDEAAGFSITIEGLGPLNNT</sequence>
<name>A0A073INS9_9BACT</name>
<dbReference type="AlphaFoldDB" id="A0A073INS9"/>